<dbReference type="HAMAP" id="MF_01113">
    <property type="entry name" value="DNApol_IV"/>
    <property type="match status" value="1"/>
</dbReference>
<dbReference type="NCBIfam" id="NF002751">
    <property type="entry name" value="PRK02794.1"/>
    <property type="match status" value="1"/>
</dbReference>
<dbReference type="InterPro" id="IPR036775">
    <property type="entry name" value="DNA_pol_Y-fam_lit_finger_sf"/>
</dbReference>
<dbReference type="OrthoDB" id="9808813at2"/>
<comment type="catalytic activity">
    <reaction evidence="16 17">
        <text>DNA(n) + a 2'-deoxyribonucleoside 5'-triphosphate = DNA(n+1) + diphosphate</text>
        <dbReference type="Rhea" id="RHEA:22508"/>
        <dbReference type="Rhea" id="RHEA-COMP:17339"/>
        <dbReference type="Rhea" id="RHEA-COMP:17340"/>
        <dbReference type="ChEBI" id="CHEBI:33019"/>
        <dbReference type="ChEBI" id="CHEBI:61560"/>
        <dbReference type="ChEBI" id="CHEBI:173112"/>
        <dbReference type="EC" id="2.7.7.7"/>
    </reaction>
</comment>
<dbReference type="GO" id="GO:0003684">
    <property type="term" value="F:damaged DNA binding"/>
    <property type="evidence" value="ECO:0007669"/>
    <property type="project" value="InterPro"/>
</dbReference>
<dbReference type="NCBIfam" id="NF002677">
    <property type="entry name" value="PRK02406.1"/>
    <property type="match status" value="1"/>
</dbReference>
<sequence length="396" mass="43810">MSSENIATILHVDMDAFYASVEERDNPKLKGKPVVVGAGIRGVVSAANYEARKYGIHSAMPIFRAKTLAPHAVFITPDLEKYSAVSKEVMQIFNDVTPYVEPISLDEAFLDVTGAKRLLGSGRDIADLIRKRVEKEQGITCSVGIAHNKFIAKIASAACKPNGVLEIDPAKMLDFLHPLAASQIWGVGAKTNEQLAKMGLFTVADIANTPRNTLIKILGQASGASLYELAWGRDYRDVITEHIEKSISASETFSFDIDKQEEILKEYLRLTEKVAERMREKNLAANTITIKVRFADFKTITRSKTLDLPTTGTQEIFEVVKALYLALNLDRALIRLVGVGLDSLVENEDLQQMVLGQRDSGWRQVDRAVDLVKEKFGRSSLRPARLVSEDDEDNSG</sequence>
<evidence type="ECO:0000256" key="16">
    <source>
        <dbReference type="ARBA" id="ARBA00049244"/>
    </source>
</evidence>
<feature type="active site" evidence="17">
    <location>
        <position position="107"/>
    </location>
</feature>
<dbReference type="AlphaFoldDB" id="A0A249L4Y0"/>
<comment type="cofactor">
    <cofactor evidence="17">
        <name>Mg(2+)</name>
        <dbReference type="ChEBI" id="CHEBI:18420"/>
    </cofactor>
    <text evidence="17">Binds 2 magnesium ions per subunit.</text>
</comment>
<dbReference type="InterPro" id="IPR043128">
    <property type="entry name" value="Rev_trsase/Diguanyl_cyclase"/>
</dbReference>
<evidence type="ECO:0000256" key="15">
    <source>
        <dbReference type="ARBA" id="ARBA00025589"/>
    </source>
</evidence>
<feature type="binding site" evidence="17">
    <location>
        <position position="106"/>
    </location>
    <ligand>
        <name>Mg(2+)</name>
        <dbReference type="ChEBI" id="CHEBI:18420"/>
    </ligand>
</feature>
<evidence type="ECO:0000313" key="19">
    <source>
        <dbReference type="EMBL" id="ASY23985.1"/>
    </source>
</evidence>
<comment type="subunit">
    <text evidence="3 17">Monomer.</text>
</comment>
<accession>A0A249L4Y0</accession>
<comment type="similarity">
    <text evidence="2 17">Belongs to the DNA polymerase type-Y family.</text>
</comment>
<evidence type="ECO:0000256" key="14">
    <source>
        <dbReference type="ARBA" id="ARBA00023204"/>
    </source>
</evidence>
<dbReference type="KEGG" id="nab:B1sIIB91_03565"/>
<keyword evidence="8 17" id="KW-0235">DNA replication</keyword>
<protein>
    <recommendedName>
        <fullName evidence="17">DNA polymerase IV</fullName>
        <shortName evidence="17">Pol IV</shortName>
        <ecNumber evidence="17">2.7.7.7</ecNumber>
    </recommendedName>
</protein>
<dbReference type="InterPro" id="IPR050116">
    <property type="entry name" value="DNA_polymerase-Y"/>
</dbReference>
<dbReference type="GO" id="GO:0003887">
    <property type="term" value="F:DNA-directed DNA polymerase activity"/>
    <property type="evidence" value="ECO:0007669"/>
    <property type="project" value="UniProtKB-UniRule"/>
</dbReference>
<evidence type="ECO:0000313" key="20">
    <source>
        <dbReference type="Proteomes" id="UP000217210"/>
    </source>
</evidence>
<keyword evidence="4 17" id="KW-0515">Mutator protein</keyword>
<evidence type="ECO:0000256" key="13">
    <source>
        <dbReference type="ARBA" id="ARBA00023125"/>
    </source>
</evidence>
<evidence type="ECO:0000256" key="8">
    <source>
        <dbReference type="ARBA" id="ARBA00022705"/>
    </source>
</evidence>
<dbReference type="GO" id="GO:0009432">
    <property type="term" value="P:SOS response"/>
    <property type="evidence" value="ECO:0007669"/>
    <property type="project" value="TreeGrafter"/>
</dbReference>
<keyword evidence="10 17" id="KW-0227">DNA damage</keyword>
<dbReference type="PANTHER" id="PTHR11076:SF33">
    <property type="entry name" value="DNA POLYMERASE KAPPA"/>
    <property type="match status" value="1"/>
</dbReference>
<dbReference type="Gene3D" id="3.30.1490.100">
    <property type="entry name" value="DNA polymerase, Y-family, little finger domain"/>
    <property type="match status" value="1"/>
</dbReference>
<evidence type="ECO:0000256" key="3">
    <source>
        <dbReference type="ARBA" id="ARBA00011245"/>
    </source>
</evidence>
<dbReference type="Pfam" id="PF21999">
    <property type="entry name" value="IMS_HHH_1"/>
    <property type="match status" value="1"/>
</dbReference>
<keyword evidence="12 17" id="KW-0239">DNA-directed DNA polymerase</keyword>
<dbReference type="InterPro" id="IPR053848">
    <property type="entry name" value="IMS_HHH_1"/>
</dbReference>
<dbReference type="InterPro" id="IPR001126">
    <property type="entry name" value="UmuC"/>
</dbReference>
<dbReference type="GO" id="GO:0000287">
    <property type="term" value="F:magnesium ion binding"/>
    <property type="evidence" value="ECO:0007669"/>
    <property type="project" value="UniProtKB-UniRule"/>
</dbReference>
<dbReference type="GO" id="GO:0005829">
    <property type="term" value="C:cytosol"/>
    <property type="evidence" value="ECO:0007669"/>
    <property type="project" value="TreeGrafter"/>
</dbReference>
<dbReference type="FunFam" id="3.30.1490.100:FF:000004">
    <property type="entry name" value="DNA polymerase IV"/>
    <property type="match status" value="1"/>
</dbReference>
<dbReference type="PANTHER" id="PTHR11076">
    <property type="entry name" value="DNA REPAIR POLYMERASE UMUC / TRANSFERASE FAMILY MEMBER"/>
    <property type="match status" value="1"/>
</dbReference>
<proteinExistence type="inferred from homology"/>
<dbReference type="RefSeq" id="WP_095688246.1">
    <property type="nucleotide sequence ID" value="NZ_CP016779.1"/>
</dbReference>
<keyword evidence="7 17" id="KW-0548">Nucleotidyltransferase</keyword>
<dbReference type="GO" id="GO:0006261">
    <property type="term" value="P:DNA-templated DNA replication"/>
    <property type="evidence" value="ECO:0007669"/>
    <property type="project" value="UniProtKB-UniRule"/>
</dbReference>
<evidence type="ECO:0000259" key="18">
    <source>
        <dbReference type="PROSITE" id="PS50173"/>
    </source>
</evidence>
<evidence type="ECO:0000256" key="2">
    <source>
        <dbReference type="ARBA" id="ARBA00010945"/>
    </source>
</evidence>
<name>A0A249L4Y0_9ACTN</name>
<keyword evidence="20" id="KW-1185">Reference proteome</keyword>
<feature type="domain" description="UmuC" evidence="18">
    <location>
        <begin position="9"/>
        <end position="188"/>
    </location>
</feature>
<keyword evidence="5 17" id="KW-0963">Cytoplasm</keyword>
<feature type="binding site" evidence="17">
    <location>
        <position position="13"/>
    </location>
    <ligand>
        <name>Mg(2+)</name>
        <dbReference type="ChEBI" id="CHEBI:18420"/>
    </ligand>
</feature>
<dbReference type="InterPro" id="IPR043502">
    <property type="entry name" value="DNA/RNA_pol_sf"/>
</dbReference>
<dbReference type="PROSITE" id="PS50173">
    <property type="entry name" value="UMUC"/>
    <property type="match status" value="1"/>
</dbReference>
<dbReference type="Gene3D" id="3.30.70.270">
    <property type="match status" value="1"/>
</dbReference>
<dbReference type="Proteomes" id="UP000217210">
    <property type="component" value="Chromosome"/>
</dbReference>
<keyword evidence="11 17" id="KW-0460">Magnesium</keyword>
<dbReference type="EMBL" id="CP016779">
    <property type="protein sequence ID" value="ASY23985.1"/>
    <property type="molecule type" value="Genomic_DNA"/>
</dbReference>
<comment type="subcellular location">
    <subcellularLocation>
        <location evidence="1 17">Cytoplasm</location>
    </subcellularLocation>
</comment>
<keyword evidence="9 17" id="KW-0479">Metal-binding</keyword>
<evidence type="ECO:0000256" key="1">
    <source>
        <dbReference type="ARBA" id="ARBA00004496"/>
    </source>
</evidence>
<organism evidence="19 20">
    <name type="scientific">Candidatus Nanopelagicus abundans</name>
    <dbReference type="NCBI Taxonomy" id="1884916"/>
    <lineage>
        <taxon>Bacteria</taxon>
        <taxon>Bacillati</taxon>
        <taxon>Actinomycetota</taxon>
        <taxon>Actinomycetes</taxon>
        <taxon>Candidatus Nanopelagicales</taxon>
        <taxon>Candidatus Nanopelagicaceae</taxon>
        <taxon>Candidatus Nanopelagicus</taxon>
    </lineage>
</organism>
<dbReference type="Gene3D" id="3.40.1170.60">
    <property type="match status" value="1"/>
</dbReference>
<feature type="site" description="Substrate discrimination" evidence="17">
    <location>
        <position position="18"/>
    </location>
</feature>
<dbReference type="NCBIfam" id="NF003015">
    <property type="entry name" value="PRK03858.1"/>
    <property type="match status" value="1"/>
</dbReference>
<dbReference type="Gene3D" id="1.10.150.20">
    <property type="entry name" value="5' to 3' exonuclease, C-terminal subdomain"/>
    <property type="match status" value="1"/>
</dbReference>
<evidence type="ECO:0000256" key="17">
    <source>
        <dbReference type="HAMAP-Rule" id="MF_01113"/>
    </source>
</evidence>
<dbReference type="InterPro" id="IPR022880">
    <property type="entry name" value="DNApol_IV"/>
</dbReference>
<keyword evidence="14 17" id="KW-0234">DNA repair</keyword>
<dbReference type="CDD" id="cd03586">
    <property type="entry name" value="PolY_Pol_IV_kappa"/>
    <property type="match status" value="1"/>
</dbReference>
<dbReference type="InterPro" id="IPR017961">
    <property type="entry name" value="DNA_pol_Y-fam_little_finger"/>
</dbReference>
<evidence type="ECO:0000256" key="12">
    <source>
        <dbReference type="ARBA" id="ARBA00022932"/>
    </source>
</evidence>
<keyword evidence="6 17" id="KW-0808">Transferase</keyword>
<evidence type="ECO:0000256" key="4">
    <source>
        <dbReference type="ARBA" id="ARBA00022457"/>
    </source>
</evidence>
<evidence type="ECO:0000256" key="5">
    <source>
        <dbReference type="ARBA" id="ARBA00022490"/>
    </source>
</evidence>
<dbReference type="Pfam" id="PF11799">
    <property type="entry name" value="IMS_C"/>
    <property type="match status" value="1"/>
</dbReference>
<comment type="function">
    <text evidence="15 17">Poorly processive, error-prone DNA polymerase involved in untargeted mutagenesis. Copies undamaged DNA at stalled replication forks, which arise in vivo from mismatched or misaligned primer ends. These misaligned primers can be extended by PolIV. Exhibits no 3'-5' exonuclease (proofreading) activity. May be involved in translesional synthesis, in conjunction with the beta clamp from PolIII.</text>
</comment>
<dbReference type="Pfam" id="PF00817">
    <property type="entry name" value="IMS"/>
    <property type="match status" value="1"/>
</dbReference>
<evidence type="ECO:0000256" key="11">
    <source>
        <dbReference type="ARBA" id="ARBA00022842"/>
    </source>
</evidence>
<dbReference type="GO" id="GO:0006281">
    <property type="term" value="P:DNA repair"/>
    <property type="evidence" value="ECO:0007669"/>
    <property type="project" value="UniProtKB-UniRule"/>
</dbReference>
<dbReference type="GO" id="GO:0042276">
    <property type="term" value="P:error-prone translesion synthesis"/>
    <property type="evidence" value="ECO:0007669"/>
    <property type="project" value="TreeGrafter"/>
</dbReference>
<gene>
    <name evidence="17" type="primary">dinB</name>
    <name evidence="19" type="ORF">B1sIIB91_03565</name>
</gene>
<dbReference type="SUPFAM" id="SSF56672">
    <property type="entry name" value="DNA/RNA polymerases"/>
    <property type="match status" value="1"/>
</dbReference>
<evidence type="ECO:0000256" key="9">
    <source>
        <dbReference type="ARBA" id="ARBA00022723"/>
    </source>
</evidence>
<evidence type="ECO:0000256" key="6">
    <source>
        <dbReference type="ARBA" id="ARBA00022679"/>
    </source>
</evidence>
<reference evidence="19 20" key="1">
    <citation type="submission" date="2016-07" db="EMBL/GenBank/DDBJ databases">
        <title>High microdiversification within the ubiquitous acI lineage of Actinobacteria.</title>
        <authorList>
            <person name="Neuenschwander S.M."/>
            <person name="Salcher M."/>
            <person name="Ghai R."/>
            <person name="Pernthaler J."/>
        </authorList>
    </citation>
    <scope>NUCLEOTIDE SEQUENCE [LARGE SCALE GENOMIC DNA]</scope>
    <source>
        <strain evidence="19">MMS-IIB-91</strain>
    </source>
</reference>
<evidence type="ECO:0000256" key="7">
    <source>
        <dbReference type="ARBA" id="ARBA00022695"/>
    </source>
</evidence>
<dbReference type="FunFam" id="3.40.1170.60:FF:000001">
    <property type="entry name" value="DNA polymerase IV"/>
    <property type="match status" value="1"/>
</dbReference>
<evidence type="ECO:0000256" key="10">
    <source>
        <dbReference type="ARBA" id="ARBA00022763"/>
    </source>
</evidence>
<dbReference type="SUPFAM" id="SSF100879">
    <property type="entry name" value="Lesion bypass DNA polymerase (Y-family), little finger domain"/>
    <property type="match status" value="1"/>
</dbReference>
<keyword evidence="13 17" id="KW-0238">DNA-binding</keyword>
<dbReference type="EC" id="2.7.7.7" evidence="17"/>